<gene>
    <name evidence="1" type="ORF">MBCUT_01960</name>
</gene>
<keyword evidence="2" id="KW-1185">Reference proteome</keyword>
<dbReference type="InterPro" id="IPR011204">
    <property type="entry name" value="Virulence_RhuM-like"/>
</dbReference>
<dbReference type="PANTHER" id="PTHR35810">
    <property type="entry name" value="CYTOPLASMIC PROTEIN-RELATED"/>
    <property type="match status" value="1"/>
</dbReference>
<accession>A0A166FC47</accession>
<evidence type="ECO:0000313" key="2">
    <source>
        <dbReference type="Proteomes" id="UP000077275"/>
    </source>
</evidence>
<reference evidence="1 2" key="1">
    <citation type="submission" date="2016-04" db="EMBL/GenBank/DDBJ databases">
        <title>Genome sequence of Methanobrevibacter cuticularis DSM 11139.</title>
        <authorList>
            <person name="Poehlein A."/>
            <person name="Seedorf H."/>
            <person name="Daniel R."/>
        </authorList>
    </citation>
    <scope>NUCLEOTIDE SEQUENCE [LARGE SCALE GENOMIC DNA]</scope>
    <source>
        <strain evidence="1 2">DSM 11139</strain>
    </source>
</reference>
<dbReference type="STRING" id="47311.MBCUT_01960"/>
<evidence type="ECO:0008006" key="3">
    <source>
        <dbReference type="Google" id="ProtNLM"/>
    </source>
</evidence>
<dbReference type="PATRIC" id="fig|47311.3.peg.213"/>
<evidence type="ECO:0000313" key="1">
    <source>
        <dbReference type="EMBL" id="KZX17521.1"/>
    </source>
</evidence>
<dbReference type="EMBL" id="LWMW01000033">
    <property type="protein sequence ID" value="KZX17521.1"/>
    <property type="molecule type" value="Genomic_DNA"/>
</dbReference>
<protein>
    <recommendedName>
        <fullName evidence="3">Virulence protein RhuM family protein</fullName>
    </recommendedName>
</protein>
<name>A0A166FC47_9EURY</name>
<dbReference type="PANTHER" id="PTHR35810:SF1">
    <property type="entry name" value="CYTOPLASMIC PROTEIN"/>
    <property type="match status" value="1"/>
</dbReference>
<dbReference type="Pfam" id="PF13310">
    <property type="entry name" value="Virulence_RhuM"/>
    <property type="match status" value="1"/>
</dbReference>
<organism evidence="1 2">
    <name type="scientific">Methanobrevibacter cuticularis</name>
    <dbReference type="NCBI Taxonomy" id="47311"/>
    <lineage>
        <taxon>Archaea</taxon>
        <taxon>Methanobacteriati</taxon>
        <taxon>Methanobacteriota</taxon>
        <taxon>Methanomada group</taxon>
        <taxon>Methanobacteria</taxon>
        <taxon>Methanobacteriales</taxon>
        <taxon>Methanobacteriaceae</taxon>
        <taxon>Methanobrevibacter</taxon>
    </lineage>
</organism>
<dbReference type="Proteomes" id="UP000077275">
    <property type="component" value="Unassembled WGS sequence"/>
</dbReference>
<sequence>MHMANIFQDGELKENEVSISSKKLFEDQNEFIKKSLINSKKGGRPEKWYNFDGIISVGYRVNSKQSTQFRIWSTNVLKEYMIKGFVLDDELLKNGSRFGKDYFDN</sequence>
<comment type="caution">
    <text evidence="1">The sequence shown here is derived from an EMBL/GenBank/DDBJ whole genome shotgun (WGS) entry which is preliminary data.</text>
</comment>
<dbReference type="AlphaFoldDB" id="A0A166FC47"/>
<proteinExistence type="predicted"/>